<keyword evidence="2" id="KW-0929">Antimicrobial</keyword>
<gene>
    <name evidence="6" type="ORF">DNTS_031454</name>
</gene>
<feature type="compositionally biased region" description="Pro residues" evidence="4">
    <location>
        <begin position="111"/>
        <end position="133"/>
    </location>
</feature>
<evidence type="ECO:0000313" key="7">
    <source>
        <dbReference type="Proteomes" id="UP000316079"/>
    </source>
</evidence>
<dbReference type="SMART" id="SM00263">
    <property type="entry name" value="LYZ1"/>
    <property type="match status" value="1"/>
</dbReference>
<dbReference type="AlphaFoldDB" id="A0A553QQ91"/>
<name>A0A553QQ91_9TELE</name>
<dbReference type="PANTHER" id="PTHR11407:SF63">
    <property type="entry name" value="LYSOZYME C"/>
    <property type="match status" value="1"/>
</dbReference>
<evidence type="ECO:0000259" key="5">
    <source>
        <dbReference type="PROSITE" id="PS00128"/>
    </source>
</evidence>
<feature type="compositionally biased region" description="Pro residues" evidence="4">
    <location>
        <begin position="185"/>
        <end position="199"/>
    </location>
</feature>
<evidence type="ECO:0000313" key="6">
    <source>
        <dbReference type="EMBL" id="TRY92140.1"/>
    </source>
</evidence>
<feature type="compositionally biased region" description="Basic and acidic residues" evidence="4">
    <location>
        <begin position="202"/>
        <end position="217"/>
    </location>
</feature>
<evidence type="ECO:0000256" key="4">
    <source>
        <dbReference type="SAM" id="MobiDB-lite"/>
    </source>
</evidence>
<keyword evidence="7" id="KW-1185">Reference proteome</keyword>
<feature type="compositionally biased region" description="Pro residues" evidence="4">
    <location>
        <begin position="142"/>
        <end position="155"/>
    </location>
</feature>
<dbReference type="Gene3D" id="1.10.530.10">
    <property type="match status" value="1"/>
</dbReference>
<dbReference type="InterPro" id="IPR023346">
    <property type="entry name" value="Lysozyme-like_dom_sf"/>
</dbReference>
<dbReference type="Pfam" id="PF00062">
    <property type="entry name" value="Lys"/>
    <property type="match status" value="1"/>
</dbReference>
<dbReference type="GO" id="GO:0042742">
    <property type="term" value="P:defense response to bacterium"/>
    <property type="evidence" value="ECO:0007669"/>
    <property type="project" value="UniProtKB-KW"/>
</dbReference>
<organism evidence="6 7">
    <name type="scientific">Danionella cerebrum</name>
    <dbReference type="NCBI Taxonomy" id="2873325"/>
    <lineage>
        <taxon>Eukaryota</taxon>
        <taxon>Metazoa</taxon>
        <taxon>Chordata</taxon>
        <taxon>Craniata</taxon>
        <taxon>Vertebrata</taxon>
        <taxon>Euteleostomi</taxon>
        <taxon>Actinopterygii</taxon>
        <taxon>Neopterygii</taxon>
        <taxon>Teleostei</taxon>
        <taxon>Ostariophysi</taxon>
        <taxon>Cypriniformes</taxon>
        <taxon>Danionidae</taxon>
        <taxon>Danioninae</taxon>
        <taxon>Danionella</taxon>
    </lineage>
</organism>
<comment type="caution">
    <text evidence="6">The sequence shown here is derived from an EMBL/GenBank/DDBJ whole genome shotgun (WGS) entry which is preliminary data.</text>
</comment>
<feature type="region of interest" description="Disordered" evidence="4">
    <location>
        <begin position="109"/>
        <end position="218"/>
    </location>
</feature>
<dbReference type="OrthoDB" id="17373at2759"/>
<dbReference type="GO" id="GO:0031640">
    <property type="term" value="P:killing of cells of another organism"/>
    <property type="evidence" value="ECO:0007669"/>
    <property type="project" value="UniProtKB-KW"/>
</dbReference>
<evidence type="ECO:0000256" key="2">
    <source>
        <dbReference type="ARBA" id="ARBA00022638"/>
    </source>
</evidence>
<sequence>EKHRRLRRFTRKLHLNTTTEHLKMSSPVMHALPVLSLLLLGFAATHALVMNKCDLKKQLDAAQLQPITFLGREVTVEQLISRVVCKAESTGFNTSSINAVRSHHRLRRAVLPPPPNKQPPKPENLPKPSPNPAKPSQKPENPAKPSPKPENPAKPPQKTENPAKPSPKPENPAKPSQKPDHPAKPSVPPQDPSKKPPTPHTDGPRNETHHSANDTRRVARSTKKMENLYGVFQLSDEVACTSASVPTLNICNMNCAGLIDDDITDDIACLKTLLSQIKPKNIVRVAEIVDELFGGRCNSVVYSKYFTGCA</sequence>
<keyword evidence="3" id="KW-1015">Disulfide bond</keyword>
<dbReference type="InterPro" id="IPR001916">
    <property type="entry name" value="Glyco_hydro_22"/>
</dbReference>
<dbReference type="EMBL" id="SRMA01025672">
    <property type="protein sequence ID" value="TRY92140.1"/>
    <property type="molecule type" value="Genomic_DNA"/>
</dbReference>
<reference evidence="6 7" key="1">
    <citation type="journal article" date="2019" name="Sci. Data">
        <title>Hybrid genome assembly and annotation of Danionella translucida.</title>
        <authorList>
            <person name="Kadobianskyi M."/>
            <person name="Schulze L."/>
            <person name="Schuelke M."/>
            <person name="Judkewitz B."/>
        </authorList>
    </citation>
    <scope>NUCLEOTIDE SEQUENCE [LARGE SCALE GENOMIC DNA]</scope>
    <source>
        <strain evidence="6 7">Bolton</strain>
    </source>
</reference>
<evidence type="ECO:0000256" key="1">
    <source>
        <dbReference type="ARBA" id="ARBA00012732"/>
    </source>
</evidence>
<feature type="non-terminal residue" evidence="6">
    <location>
        <position position="1"/>
    </location>
</feature>
<dbReference type="Proteomes" id="UP000316079">
    <property type="component" value="Unassembled WGS sequence"/>
</dbReference>
<dbReference type="PROSITE" id="PS00128">
    <property type="entry name" value="GLYCOSYL_HYDROL_F22_1"/>
    <property type="match status" value="1"/>
</dbReference>
<keyword evidence="2" id="KW-0081">Bacteriolytic enzyme</keyword>
<dbReference type="SUPFAM" id="SSF53955">
    <property type="entry name" value="Lysozyme-like"/>
    <property type="match status" value="1"/>
</dbReference>
<accession>A0A553QQ91</accession>
<dbReference type="GO" id="GO:0003796">
    <property type="term" value="F:lysozyme activity"/>
    <property type="evidence" value="ECO:0007669"/>
    <property type="project" value="UniProtKB-EC"/>
</dbReference>
<dbReference type="EC" id="3.2.1.17" evidence="1"/>
<dbReference type="InterPro" id="IPR019799">
    <property type="entry name" value="Glyco_hydro_22_CS"/>
</dbReference>
<dbReference type="PROSITE" id="PS51348">
    <property type="entry name" value="GLYCOSYL_HYDROL_F22_2"/>
    <property type="match status" value="1"/>
</dbReference>
<proteinExistence type="predicted"/>
<feature type="domain" description="Glycosyl hydrolases family 22 (GH22)" evidence="5">
    <location>
        <begin position="251"/>
        <end position="269"/>
    </location>
</feature>
<evidence type="ECO:0000256" key="3">
    <source>
        <dbReference type="ARBA" id="ARBA00023157"/>
    </source>
</evidence>
<dbReference type="PANTHER" id="PTHR11407">
    <property type="entry name" value="LYSOZYME C"/>
    <property type="match status" value="1"/>
</dbReference>
<protein>
    <recommendedName>
        <fullName evidence="1">lysozyme</fullName>
        <ecNumber evidence="1">3.2.1.17</ecNumber>
    </recommendedName>
</protein>